<evidence type="ECO:0000256" key="2">
    <source>
        <dbReference type="ARBA" id="ARBA00022723"/>
    </source>
</evidence>
<feature type="active site" evidence="6">
    <location>
        <position position="187"/>
    </location>
</feature>
<comment type="catalytic activity">
    <reaction evidence="6">
        <text>N-terminal N-formyl-L-methionyl-[peptide] + H2O = N-terminal L-methionyl-[peptide] + formate</text>
        <dbReference type="Rhea" id="RHEA:24420"/>
        <dbReference type="Rhea" id="RHEA-COMP:10639"/>
        <dbReference type="Rhea" id="RHEA-COMP:10640"/>
        <dbReference type="ChEBI" id="CHEBI:15377"/>
        <dbReference type="ChEBI" id="CHEBI:15740"/>
        <dbReference type="ChEBI" id="CHEBI:49298"/>
        <dbReference type="ChEBI" id="CHEBI:64731"/>
        <dbReference type="EC" id="3.5.1.88"/>
    </reaction>
</comment>
<keyword evidence="9" id="KW-1185">Reference proteome</keyword>
<dbReference type="HAMAP" id="MF_00163">
    <property type="entry name" value="Pep_deformylase"/>
    <property type="match status" value="1"/>
</dbReference>
<evidence type="ECO:0000256" key="1">
    <source>
        <dbReference type="ARBA" id="ARBA00010759"/>
    </source>
</evidence>
<evidence type="ECO:0000256" key="4">
    <source>
        <dbReference type="ARBA" id="ARBA00022917"/>
    </source>
</evidence>
<comment type="similarity">
    <text evidence="1 6">Belongs to the polypeptide deformylase family.</text>
</comment>
<dbReference type="Pfam" id="PF01327">
    <property type="entry name" value="Pep_deformylase"/>
    <property type="match status" value="1"/>
</dbReference>
<dbReference type="PANTHER" id="PTHR10458:SF2">
    <property type="entry name" value="PEPTIDE DEFORMYLASE, MITOCHONDRIAL"/>
    <property type="match status" value="1"/>
</dbReference>
<organism evidence="8 9">
    <name type="scientific">Brevibacterium picturae</name>
    <dbReference type="NCBI Taxonomy" id="260553"/>
    <lineage>
        <taxon>Bacteria</taxon>
        <taxon>Bacillati</taxon>
        <taxon>Actinomycetota</taxon>
        <taxon>Actinomycetes</taxon>
        <taxon>Micrococcales</taxon>
        <taxon>Brevibacteriaceae</taxon>
        <taxon>Brevibacterium</taxon>
    </lineage>
</organism>
<dbReference type="CDD" id="cd00487">
    <property type="entry name" value="Pep_deformylase"/>
    <property type="match status" value="1"/>
</dbReference>
<dbReference type="InterPro" id="IPR036821">
    <property type="entry name" value="Peptide_deformylase_sf"/>
</dbReference>
<dbReference type="EC" id="3.5.1.88" evidence="6"/>
<name>A0ABN2B0M6_9MICO</name>
<sequence length="235" mass="25931">MAVAVLVVQWSAKRRCHAKGASEAESNERAVLGGNAAGKADTIVPMPIHPIVIYGEPVLHQRAEKITDFDEELARLVSDMHETLDASNGVGLAAPQIGVGKRIFVYHAEDDAGIRRRGTFINPLLIASKVPDTRPDPDDETEGCLSVPSLDFPLKRADRVTVNGVDETGQTVSLTAEGWFARIMQHEYDHLQGTLYVDRLDRRWSKKWKKEQTANGYNVPGRSWTPGVDPDPFGH</sequence>
<accession>A0ABN2B0M6</accession>
<dbReference type="EMBL" id="BAAALY010000002">
    <property type="protein sequence ID" value="GAA1531505.1"/>
    <property type="molecule type" value="Genomic_DNA"/>
</dbReference>
<evidence type="ECO:0000256" key="3">
    <source>
        <dbReference type="ARBA" id="ARBA00022801"/>
    </source>
</evidence>
<evidence type="ECO:0000256" key="5">
    <source>
        <dbReference type="ARBA" id="ARBA00023004"/>
    </source>
</evidence>
<comment type="caution">
    <text evidence="8">The sequence shown here is derived from an EMBL/GenBank/DDBJ whole genome shotgun (WGS) entry which is preliminary data.</text>
</comment>
<proteinExistence type="inferred from homology"/>
<reference evidence="8 9" key="1">
    <citation type="journal article" date="2019" name="Int. J. Syst. Evol. Microbiol.">
        <title>The Global Catalogue of Microorganisms (GCM) 10K type strain sequencing project: providing services to taxonomists for standard genome sequencing and annotation.</title>
        <authorList>
            <consortium name="The Broad Institute Genomics Platform"/>
            <consortium name="The Broad Institute Genome Sequencing Center for Infectious Disease"/>
            <person name="Wu L."/>
            <person name="Ma J."/>
        </authorList>
    </citation>
    <scope>NUCLEOTIDE SEQUENCE [LARGE SCALE GENOMIC DNA]</scope>
    <source>
        <strain evidence="8 9">JCM 13319</strain>
    </source>
</reference>
<dbReference type="NCBIfam" id="TIGR00079">
    <property type="entry name" value="pept_deformyl"/>
    <property type="match status" value="1"/>
</dbReference>
<feature type="binding site" evidence="6">
    <location>
        <position position="186"/>
    </location>
    <ligand>
        <name>Fe cation</name>
        <dbReference type="ChEBI" id="CHEBI:24875"/>
    </ligand>
</feature>
<dbReference type="Gene3D" id="3.90.45.10">
    <property type="entry name" value="Peptide deformylase"/>
    <property type="match status" value="1"/>
</dbReference>
<comment type="function">
    <text evidence="6">Removes the formyl group from the N-terminal Met of newly synthesized proteins. Requires at least a dipeptide for an efficient rate of reaction. N-terminal L-methionine is a prerequisite for activity but the enzyme has broad specificity at other positions.</text>
</comment>
<feature type="region of interest" description="Disordered" evidence="7">
    <location>
        <begin position="215"/>
        <end position="235"/>
    </location>
</feature>
<keyword evidence="5 6" id="KW-0408">Iron</keyword>
<evidence type="ECO:0000256" key="7">
    <source>
        <dbReference type="SAM" id="MobiDB-lite"/>
    </source>
</evidence>
<keyword evidence="2 6" id="KW-0479">Metal-binding</keyword>
<evidence type="ECO:0000313" key="8">
    <source>
        <dbReference type="EMBL" id="GAA1531505.1"/>
    </source>
</evidence>
<evidence type="ECO:0000256" key="6">
    <source>
        <dbReference type="HAMAP-Rule" id="MF_00163"/>
    </source>
</evidence>
<feature type="binding site" evidence="6">
    <location>
        <position position="190"/>
    </location>
    <ligand>
        <name>Fe cation</name>
        <dbReference type="ChEBI" id="CHEBI:24875"/>
    </ligand>
</feature>
<evidence type="ECO:0000313" key="9">
    <source>
        <dbReference type="Proteomes" id="UP001501791"/>
    </source>
</evidence>
<dbReference type="NCBIfam" id="NF001159">
    <property type="entry name" value="PRK00150.1-3"/>
    <property type="match status" value="1"/>
</dbReference>
<dbReference type="PANTHER" id="PTHR10458">
    <property type="entry name" value="PEPTIDE DEFORMYLASE"/>
    <property type="match status" value="1"/>
</dbReference>
<keyword evidence="4 6" id="KW-0648">Protein biosynthesis</keyword>
<dbReference type="PRINTS" id="PR01576">
    <property type="entry name" value="PDEFORMYLASE"/>
</dbReference>
<dbReference type="SUPFAM" id="SSF56420">
    <property type="entry name" value="Peptide deformylase"/>
    <property type="match status" value="1"/>
</dbReference>
<keyword evidence="3 6" id="KW-0378">Hydrolase</keyword>
<dbReference type="Proteomes" id="UP001501791">
    <property type="component" value="Unassembled WGS sequence"/>
</dbReference>
<protein>
    <recommendedName>
        <fullName evidence="6">Peptide deformylase</fullName>
        <shortName evidence="6">PDF</shortName>
        <ecNumber evidence="6">3.5.1.88</ecNumber>
    </recommendedName>
    <alternativeName>
        <fullName evidence="6">Polypeptide deformylase</fullName>
    </alternativeName>
</protein>
<gene>
    <name evidence="6" type="primary">def</name>
    <name evidence="8" type="ORF">GCM10009691_04180</name>
</gene>
<comment type="cofactor">
    <cofactor evidence="6">
        <name>Fe(2+)</name>
        <dbReference type="ChEBI" id="CHEBI:29033"/>
    </cofactor>
    <text evidence="6">Binds 1 Fe(2+) ion.</text>
</comment>
<dbReference type="InterPro" id="IPR023635">
    <property type="entry name" value="Peptide_deformylase"/>
</dbReference>
<feature type="binding site" evidence="6">
    <location>
        <position position="144"/>
    </location>
    <ligand>
        <name>Fe cation</name>
        <dbReference type="ChEBI" id="CHEBI:24875"/>
    </ligand>
</feature>